<dbReference type="GO" id="GO:0003824">
    <property type="term" value="F:catalytic activity"/>
    <property type="evidence" value="ECO:0007669"/>
    <property type="project" value="InterPro"/>
</dbReference>
<name>A0A0F9DK79_9ZZZZ</name>
<reference evidence="2" key="1">
    <citation type="journal article" date="2015" name="Nature">
        <title>Complex archaea that bridge the gap between prokaryotes and eukaryotes.</title>
        <authorList>
            <person name="Spang A."/>
            <person name="Saw J.H."/>
            <person name="Jorgensen S.L."/>
            <person name="Zaremba-Niedzwiedzka K."/>
            <person name="Martijn J."/>
            <person name="Lind A.E."/>
            <person name="van Eijk R."/>
            <person name="Schleper C."/>
            <person name="Guy L."/>
            <person name="Ettema T.J."/>
        </authorList>
    </citation>
    <scope>NUCLEOTIDE SEQUENCE</scope>
</reference>
<feature type="domain" description="Phosphoadenosine phosphosulphate reductase" evidence="1">
    <location>
        <begin position="162"/>
        <end position="264"/>
    </location>
</feature>
<gene>
    <name evidence="2" type="ORF">LCGC14_2189320</name>
</gene>
<dbReference type="Gene3D" id="3.40.50.620">
    <property type="entry name" value="HUPs"/>
    <property type="match status" value="1"/>
</dbReference>
<proteinExistence type="predicted"/>
<dbReference type="Pfam" id="PF01507">
    <property type="entry name" value="PAPS_reduct"/>
    <property type="match status" value="1"/>
</dbReference>
<evidence type="ECO:0000313" key="2">
    <source>
        <dbReference type="EMBL" id="KKL62029.1"/>
    </source>
</evidence>
<dbReference type="AlphaFoldDB" id="A0A0F9DK79"/>
<organism evidence="2">
    <name type="scientific">marine sediment metagenome</name>
    <dbReference type="NCBI Taxonomy" id="412755"/>
    <lineage>
        <taxon>unclassified sequences</taxon>
        <taxon>metagenomes</taxon>
        <taxon>ecological metagenomes</taxon>
    </lineage>
</organism>
<protein>
    <recommendedName>
        <fullName evidence="1">Phosphoadenosine phosphosulphate reductase domain-containing protein</fullName>
    </recommendedName>
</protein>
<dbReference type="SUPFAM" id="SSF52402">
    <property type="entry name" value="Adenine nucleotide alpha hydrolases-like"/>
    <property type="match status" value="1"/>
</dbReference>
<dbReference type="InterPro" id="IPR050128">
    <property type="entry name" value="Sulfate_adenylyltrnsfr_sub2"/>
</dbReference>
<dbReference type="InterPro" id="IPR002500">
    <property type="entry name" value="PAPS_reduct_dom"/>
</dbReference>
<dbReference type="InterPro" id="IPR014729">
    <property type="entry name" value="Rossmann-like_a/b/a_fold"/>
</dbReference>
<accession>A0A0F9DK79</accession>
<dbReference type="PANTHER" id="PTHR43196:SF2">
    <property type="entry name" value="PHOSPHOADENOSINE PHOSPHOSULFATE REDUCTASE"/>
    <property type="match status" value="1"/>
</dbReference>
<comment type="caution">
    <text evidence="2">The sequence shown here is derived from an EMBL/GenBank/DDBJ whole genome shotgun (WGS) entry which is preliminary data.</text>
</comment>
<dbReference type="PANTHER" id="PTHR43196">
    <property type="entry name" value="SULFATE ADENYLYLTRANSFERASE SUBUNIT 2"/>
    <property type="match status" value="1"/>
</dbReference>
<dbReference type="EMBL" id="LAZR01028622">
    <property type="protein sequence ID" value="KKL62029.1"/>
    <property type="molecule type" value="Genomic_DNA"/>
</dbReference>
<sequence length="351" mass="40022">MKTQTHDIDTYIYEQEELQLDFQKYSKPNTEIDLDSYQTIVIAFSGGKDSLACIAYLLDQGVPKEKIELWHHDVDGREGSTLMDWPITRSYCKAVAKALGIPISFSWKAGGFEGEMLRENSLTAPTKFETPEEGIIQVGGTRGKQNTRCKFPQVSANLSVRWCSAYLKIDICATAIRNQKRFNGKRTLVVSGERAEESKSRANYKIFEPDRSDNRDGRNQRHVDRYRPVHQWKEMQVWDIIKTYRIDPHPAYHLGWGRVSCMKCIFGGANQLASIFQIDPDGFAEIAEYEELFETTIHRTDTVTERAAKGTPYQMDEKHIKQALSKEYTGNIIQDNWQLPAGAFGESCGPS</sequence>
<evidence type="ECO:0000259" key="1">
    <source>
        <dbReference type="Pfam" id="PF01507"/>
    </source>
</evidence>